<dbReference type="OrthoDB" id="192433at2"/>
<feature type="transmembrane region" description="Helical" evidence="8">
    <location>
        <begin position="20"/>
        <end position="44"/>
    </location>
</feature>
<dbReference type="PANTHER" id="PTHR32196:SF21">
    <property type="entry name" value="ABC TRANSPORTER PERMEASE PROTEIN YPHD-RELATED"/>
    <property type="match status" value="1"/>
</dbReference>
<gene>
    <name evidence="9" type="ORF">CLV74_12036</name>
</gene>
<feature type="transmembrane region" description="Helical" evidence="8">
    <location>
        <begin position="134"/>
        <end position="156"/>
    </location>
</feature>
<dbReference type="RefSeq" id="WP_106268127.1">
    <property type="nucleotide sequence ID" value="NZ_PVTQ01000020.1"/>
</dbReference>
<feature type="transmembrane region" description="Helical" evidence="8">
    <location>
        <begin position="176"/>
        <end position="194"/>
    </location>
</feature>
<keyword evidence="4" id="KW-0997">Cell inner membrane</keyword>
<feature type="transmembrane region" description="Helical" evidence="8">
    <location>
        <begin position="81"/>
        <end position="99"/>
    </location>
</feature>
<evidence type="ECO:0000256" key="6">
    <source>
        <dbReference type="ARBA" id="ARBA00022989"/>
    </source>
</evidence>
<feature type="transmembrane region" description="Helical" evidence="8">
    <location>
        <begin position="225"/>
        <end position="242"/>
    </location>
</feature>
<evidence type="ECO:0000313" key="10">
    <source>
        <dbReference type="Proteomes" id="UP000238392"/>
    </source>
</evidence>
<comment type="subcellular location">
    <subcellularLocation>
        <location evidence="1">Cell membrane</location>
        <topology evidence="1">Multi-pass membrane protein</topology>
    </subcellularLocation>
</comment>
<dbReference type="Pfam" id="PF02653">
    <property type="entry name" value="BPD_transp_2"/>
    <property type="match status" value="1"/>
</dbReference>
<keyword evidence="5 8" id="KW-0812">Transmembrane</keyword>
<dbReference type="Proteomes" id="UP000238392">
    <property type="component" value="Unassembled WGS sequence"/>
</dbReference>
<keyword evidence="10" id="KW-1185">Reference proteome</keyword>
<dbReference type="InterPro" id="IPR001851">
    <property type="entry name" value="ABC_transp_permease"/>
</dbReference>
<keyword evidence="6 8" id="KW-1133">Transmembrane helix</keyword>
<organism evidence="9 10">
    <name type="scientific">Donghicola tyrosinivorans</name>
    <dbReference type="NCBI Taxonomy" id="1652492"/>
    <lineage>
        <taxon>Bacteria</taxon>
        <taxon>Pseudomonadati</taxon>
        <taxon>Pseudomonadota</taxon>
        <taxon>Alphaproteobacteria</taxon>
        <taxon>Rhodobacterales</taxon>
        <taxon>Roseobacteraceae</taxon>
        <taxon>Donghicola</taxon>
    </lineage>
</organism>
<evidence type="ECO:0000256" key="1">
    <source>
        <dbReference type="ARBA" id="ARBA00004651"/>
    </source>
</evidence>
<evidence type="ECO:0000256" key="5">
    <source>
        <dbReference type="ARBA" id="ARBA00022692"/>
    </source>
</evidence>
<comment type="caution">
    <text evidence="9">The sequence shown here is derived from an EMBL/GenBank/DDBJ whole genome shotgun (WGS) entry which is preliminary data.</text>
</comment>
<evidence type="ECO:0000256" key="4">
    <source>
        <dbReference type="ARBA" id="ARBA00022519"/>
    </source>
</evidence>
<name>A0A2T0WE63_9RHOB</name>
<evidence type="ECO:0000313" key="9">
    <source>
        <dbReference type="EMBL" id="PRY84824.1"/>
    </source>
</evidence>
<keyword evidence="7 8" id="KW-0472">Membrane</keyword>
<feature type="transmembrane region" description="Helical" evidence="8">
    <location>
        <begin position="304"/>
        <end position="323"/>
    </location>
</feature>
<feature type="transmembrane region" description="Helical" evidence="8">
    <location>
        <begin position="280"/>
        <end position="298"/>
    </location>
</feature>
<dbReference type="GO" id="GO:0005886">
    <property type="term" value="C:plasma membrane"/>
    <property type="evidence" value="ECO:0007669"/>
    <property type="project" value="UniProtKB-SubCell"/>
</dbReference>
<dbReference type="GO" id="GO:0022857">
    <property type="term" value="F:transmembrane transporter activity"/>
    <property type="evidence" value="ECO:0007669"/>
    <property type="project" value="InterPro"/>
</dbReference>
<evidence type="ECO:0000256" key="8">
    <source>
        <dbReference type="SAM" id="Phobius"/>
    </source>
</evidence>
<sequence length="329" mass="33496">MTTLTTNTDRPRQGDFVKRLPGLVHTLGPAIILLALLILATAMSDVFLSTRNVFNVLRQSAGIGLMSVGMLFVILTRGIDLSVGSVAALGSVIAAVWVQDYGTGIALGAAIAVGAGCGLLSGGLIAFLKLPPFVTTLAVMTIARGLALIASNGQPIRMGAAGEMITEFGVGRLGMVPYPVILMIAVFVAAGLVLKFTRFGRMVKAVGSNAEAVRLSGISISRYQISVYVISGALAALAGVVSTSRTGIGSATISVGAELDAIAAVVIGGASLLGGRGGAINTFIGVVILGVIANLMNLANVPGYHQQVFMGAIIIGAMLLQYGTSALKR</sequence>
<dbReference type="CDD" id="cd06579">
    <property type="entry name" value="TM_PBP1_transp_AraH_like"/>
    <property type="match status" value="1"/>
</dbReference>
<feature type="transmembrane region" description="Helical" evidence="8">
    <location>
        <begin position="56"/>
        <end position="74"/>
    </location>
</feature>
<keyword evidence="2" id="KW-0813">Transport</keyword>
<dbReference type="AlphaFoldDB" id="A0A2T0WE63"/>
<accession>A0A2T0WE63</accession>
<evidence type="ECO:0000256" key="2">
    <source>
        <dbReference type="ARBA" id="ARBA00022448"/>
    </source>
</evidence>
<evidence type="ECO:0000256" key="3">
    <source>
        <dbReference type="ARBA" id="ARBA00022475"/>
    </source>
</evidence>
<dbReference type="PANTHER" id="PTHR32196">
    <property type="entry name" value="ABC TRANSPORTER PERMEASE PROTEIN YPHD-RELATED-RELATED"/>
    <property type="match status" value="1"/>
</dbReference>
<reference evidence="9 10" key="1">
    <citation type="submission" date="2018-03" db="EMBL/GenBank/DDBJ databases">
        <title>Genomic Encyclopedia of Archaeal and Bacterial Type Strains, Phase II (KMG-II): from individual species to whole genera.</title>
        <authorList>
            <person name="Goeker M."/>
        </authorList>
    </citation>
    <scope>NUCLEOTIDE SEQUENCE [LARGE SCALE GENOMIC DNA]</scope>
    <source>
        <strain evidence="9 10">DSM 100212</strain>
    </source>
</reference>
<evidence type="ECO:0000256" key="7">
    <source>
        <dbReference type="ARBA" id="ARBA00023136"/>
    </source>
</evidence>
<keyword evidence="3" id="KW-1003">Cell membrane</keyword>
<dbReference type="EMBL" id="PVTQ01000020">
    <property type="protein sequence ID" value="PRY84824.1"/>
    <property type="molecule type" value="Genomic_DNA"/>
</dbReference>
<protein>
    <submittedName>
        <fullName evidence="9">Ribose transport system permease protein</fullName>
    </submittedName>
</protein>
<feature type="transmembrane region" description="Helical" evidence="8">
    <location>
        <begin position="248"/>
        <end position="273"/>
    </location>
</feature>
<feature type="transmembrane region" description="Helical" evidence="8">
    <location>
        <begin position="105"/>
        <end position="127"/>
    </location>
</feature>
<proteinExistence type="predicted"/>